<proteinExistence type="predicted"/>
<name>A0A250DTG3_9BURK</name>
<keyword evidence="2" id="KW-0378">Hydrolase</keyword>
<sequence length="370" mass="40276">MNCAICSTEIVPSNDSEEHIIPASVGGKLKKRGVLCRSCNSNAGEKWDSELARQLNFFSVVFDVRRDRGPAPAEKVQTSSGGELLIHPGKPMTAVRPVFKSSPVAGGISYEIQARSIDEARVLLQQLARKHPALDVEAVLAGAQVNNDLLDGYLHTSTDFAGELAGRSIVKSALCWAALQGVSGTSCPEALEYLTNPTAEPCFGFINEPDPVLNRPIGVPLHCVAVSSLGTAGQLLGYVEFFGWRRTVVQLARAYSGPTVHASHFIDPRTGELLELDVDLCFDHAMVASIFDYKHCLPDQVTSSAAPVIETMLEKLRKQEADRANAEMVERAFRECGASEGEMLTEEHFRKIAASMAAQFVEYQSKLSRR</sequence>
<dbReference type="AlphaFoldDB" id="A0A250DTG3"/>
<protein>
    <submittedName>
        <fullName evidence="2">HNH endonuclease</fullName>
    </submittedName>
</protein>
<gene>
    <name evidence="2" type="ORF">CKY39_31350</name>
</gene>
<keyword evidence="2" id="KW-0255">Endonuclease</keyword>
<evidence type="ECO:0000259" key="1">
    <source>
        <dbReference type="Pfam" id="PF14279"/>
    </source>
</evidence>
<dbReference type="GO" id="GO:0004519">
    <property type="term" value="F:endonuclease activity"/>
    <property type="evidence" value="ECO:0007669"/>
    <property type="project" value="UniProtKB-KW"/>
</dbReference>
<feature type="domain" description="HNH endonuclease 5" evidence="1">
    <location>
        <begin position="3"/>
        <end position="55"/>
    </location>
</feature>
<evidence type="ECO:0000313" key="3">
    <source>
        <dbReference type="Proteomes" id="UP000217154"/>
    </source>
</evidence>
<dbReference type="Proteomes" id="UP000217154">
    <property type="component" value="Chromosome"/>
</dbReference>
<dbReference type="EMBL" id="CP023284">
    <property type="protein sequence ID" value="ATA57223.1"/>
    <property type="molecule type" value="Genomic_DNA"/>
</dbReference>
<dbReference type="KEGG" id="vbo:CKY39_31350"/>
<dbReference type="Pfam" id="PF14279">
    <property type="entry name" value="HNH_5"/>
    <property type="match status" value="1"/>
</dbReference>
<reference evidence="2 3" key="1">
    <citation type="submission" date="2017-09" db="EMBL/GenBank/DDBJ databases">
        <title>The diverse metabolic capabilities of V. boronicumulans make it an excellent choice for continued studies on novel biodegradation.</title>
        <authorList>
            <person name="Sun S."/>
        </authorList>
    </citation>
    <scope>NUCLEOTIDE SEQUENCE [LARGE SCALE GENOMIC DNA]</scope>
    <source>
        <strain evidence="2 3">J1</strain>
    </source>
</reference>
<evidence type="ECO:0000313" key="2">
    <source>
        <dbReference type="EMBL" id="ATA57223.1"/>
    </source>
</evidence>
<accession>A0A250DTG3</accession>
<dbReference type="RefSeq" id="WP_095747181.1">
    <property type="nucleotide sequence ID" value="NZ_CP023284.1"/>
</dbReference>
<keyword evidence="2" id="KW-0540">Nuclease</keyword>
<organism evidence="2 3">
    <name type="scientific">Variovorax boronicumulans</name>
    <dbReference type="NCBI Taxonomy" id="436515"/>
    <lineage>
        <taxon>Bacteria</taxon>
        <taxon>Pseudomonadati</taxon>
        <taxon>Pseudomonadota</taxon>
        <taxon>Betaproteobacteria</taxon>
        <taxon>Burkholderiales</taxon>
        <taxon>Comamonadaceae</taxon>
        <taxon>Variovorax</taxon>
    </lineage>
</organism>
<dbReference type="InterPro" id="IPR029471">
    <property type="entry name" value="HNH_5"/>
</dbReference>